<evidence type="ECO:0000313" key="7">
    <source>
        <dbReference type="Proteomes" id="UP000591131"/>
    </source>
</evidence>
<evidence type="ECO:0000256" key="2">
    <source>
        <dbReference type="ARBA" id="ARBA00022801"/>
    </source>
</evidence>
<dbReference type="Pfam" id="PF07859">
    <property type="entry name" value="Abhydrolase_3"/>
    <property type="match status" value="2"/>
</dbReference>
<keyword evidence="7" id="KW-1185">Reference proteome</keyword>
<organism evidence="6 7">
    <name type="scientific">Perkinsus chesapeaki</name>
    <name type="common">Clam parasite</name>
    <name type="synonym">Perkinsus andrewsi</name>
    <dbReference type="NCBI Taxonomy" id="330153"/>
    <lineage>
        <taxon>Eukaryota</taxon>
        <taxon>Sar</taxon>
        <taxon>Alveolata</taxon>
        <taxon>Perkinsozoa</taxon>
        <taxon>Perkinsea</taxon>
        <taxon>Perkinsida</taxon>
        <taxon>Perkinsidae</taxon>
        <taxon>Perkinsus</taxon>
    </lineage>
</organism>
<evidence type="ECO:0000256" key="3">
    <source>
        <dbReference type="PROSITE-ProRule" id="PRU10038"/>
    </source>
</evidence>
<dbReference type="InterPro" id="IPR033140">
    <property type="entry name" value="Lipase_GDXG_put_SER_AS"/>
</dbReference>
<dbReference type="InterPro" id="IPR050300">
    <property type="entry name" value="GDXG_lipolytic_enzyme"/>
</dbReference>
<dbReference type="AlphaFoldDB" id="A0A7J6MC79"/>
<feature type="region of interest" description="Disordered" evidence="4">
    <location>
        <begin position="661"/>
        <end position="680"/>
    </location>
</feature>
<sequence>MFAKSVLKTTLKRMAGNFAQNEKVFWHDRAIIDSISKDIGDGGTWKDRCKLSFVKVSPDCTAHVLRSRQPARTSISRWMLYLHGGYFCMFSPEYYYEVASKLAEDSGCQGVVIPHYRRPPEHNAPAALEDCVNAYRWMRSEGGAEEVAVAGDSAGGNLGAAMMLKTQDQPPEACCLFSPYLDLTNRSDSYQINKDTDPIVSDELNHKVAWIYLQGAFDYDSLKSEGKVHQPFTAQKRVAQFHNAALNPLASPVYAPNLPEIFQNTPLQIQASLSEALLTDSVRFYSEVTGEEMPSTEDLVHRNEYMEFHSPQGHVLELFPHEGHAFPIVAQRVGQSQATFTADRALANWFGRLLGKYWQRKYKFDLKKVQVSPSCTAHVLTHMDAHYAPDPSRWLMFLHGGGFCMLDPRYYYGIAAHMARDSYCQGVVIPDFRLSPEFGFPAQLEDCESTYEWLRKDQKAKKVAIAGDSSGGNLAAALTLKEKDTPPEAVALLSPFLDMTISGETYDLNAATDRLVSKTNASRAAEMYVAGKFDPIPTDELKEKVQNPLVSPLLADNLPEVFKSTKLLIHASLSEALLCDSVNFYEKVSGDTLPPLSELVKKQEYSRHEKDGRVLELFPNEPHAFEAYVPKKHLSEFAVQSVARFLDNSLSEKDTTEQSIYRTGFGTNGDRDDTSSLSAC</sequence>
<dbReference type="Gene3D" id="3.40.50.1820">
    <property type="entry name" value="alpha/beta hydrolase"/>
    <property type="match status" value="2"/>
</dbReference>
<dbReference type="OrthoDB" id="409103at2759"/>
<accession>A0A7J6MC79</accession>
<comment type="caution">
    <text evidence="6">The sequence shown here is derived from an EMBL/GenBank/DDBJ whole genome shotgun (WGS) entry which is preliminary data.</text>
</comment>
<dbReference type="SUPFAM" id="SSF53474">
    <property type="entry name" value="alpha/beta-Hydrolases"/>
    <property type="match status" value="2"/>
</dbReference>
<proteinExistence type="inferred from homology"/>
<comment type="similarity">
    <text evidence="1">Belongs to the 'GDXG' lipolytic enzyme family.</text>
</comment>
<dbReference type="Proteomes" id="UP000591131">
    <property type="component" value="Unassembled WGS sequence"/>
</dbReference>
<dbReference type="InterPro" id="IPR013094">
    <property type="entry name" value="AB_hydrolase_3"/>
</dbReference>
<feature type="domain" description="Alpha/beta hydrolase fold-3" evidence="5">
    <location>
        <begin position="79"/>
        <end position="219"/>
    </location>
</feature>
<dbReference type="InterPro" id="IPR029058">
    <property type="entry name" value="AB_hydrolase_fold"/>
</dbReference>
<gene>
    <name evidence="6" type="ORF">FOL47_002697</name>
</gene>
<evidence type="ECO:0000256" key="4">
    <source>
        <dbReference type="SAM" id="MobiDB-lite"/>
    </source>
</evidence>
<feature type="domain" description="Alpha/beta hydrolase fold-3" evidence="5">
    <location>
        <begin position="395"/>
        <end position="587"/>
    </location>
</feature>
<dbReference type="PROSITE" id="PS01174">
    <property type="entry name" value="LIPASE_GDXG_SER"/>
    <property type="match status" value="1"/>
</dbReference>
<dbReference type="PANTHER" id="PTHR48081:SF8">
    <property type="entry name" value="ALPHA_BETA HYDROLASE FOLD-3 DOMAIN-CONTAINING PROTEIN-RELATED"/>
    <property type="match status" value="1"/>
</dbReference>
<keyword evidence="2" id="KW-0378">Hydrolase</keyword>
<evidence type="ECO:0000259" key="5">
    <source>
        <dbReference type="Pfam" id="PF07859"/>
    </source>
</evidence>
<reference evidence="6 7" key="1">
    <citation type="submission" date="2020-04" db="EMBL/GenBank/DDBJ databases">
        <title>Perkinsus chesapeaki whole genome sequence.</title>
        <authorList>
            <person name="Bogema D.R."/>
        </authorList>
    </citation>
    <scope>NUCLEOTIDE SEQUENCE [LARGE SCALE GENOMIC DNA]</scope>
    <source>
        <strain evidence="6">ATCC PRA-425</strain>
    </source>
</reference>
<evidence type="ECO:0000313" key="6">
    <source>
        <dbReference type="EMBL" id="KAF4669134.1"/>
    </source>
</evidence>
<feature type="active site" evidence="3">
    <location>
        <position position="469"/>
    </location>
</feature>
<evidence type="ECO:0000256" key="1">
    <source>
        <dbReference type="ARBA" id="ARBA00010515"/>
    </source>
</evidence>
<name>A0A7J6MC79_PERCH</name>
<dbReference type="EMBL" id="JAAPAO010000177">
    <property type="protein sequence ID" value="KAF4669134.1"/>
    <property type="molecule type" value="Genomic_DNA"/>
</dbReference>
<protein>
    <recommendedName>
        <fullName evidence="5">Alpha/beta hydrolase fold-3 domain-containing protein</fullName>
    </recommendedName>
</protein>
<dbReference type="GO" id="GO:0016787">
    <property type="term" value="F:hydrolase activity"/>
    <property type="evidence" value="ECO:0007669"/>
    <property type="project" value="UniProtKB-KW"/>
</dbReference>
<dbReference type="PANTHER" id="PTHR48081">
    <property type="entry name" value="AB HYDROLASE SUPERFAMILY PROTEIN C4A8.06C"/>
    <property type="match status" value="1"/>
</dbReference>